<dbReference type="EMBL" id="JAVDXV010000005">
    <property type="protein sequence ID" value="MDR7333677.1"/>
    <property type="molecule type" value="Genomic_DNA"/>
</dbReference>
<evidence type="ECO:0000313" key="1">
    <source>
        <dbReference type="EMBL" id="MDR7333677.1"/>
    </source>
</evidence>
<sequence>MKRNANEQPAALTPAARLKNGLPLMARQAPSLAGIRADGHPFDAFPVLGTSGFSVEQ</sequence>
<organism evidence="1 2">
    <name type="scientific">Roseateles asaccharophilus</name>
    <dbReference type="NCBI Taxonomy" id="582607"/>
    <lineage>
        <taxon>Bacteria</taxon>
        <taxon>Pseudomonadati</taxon>
        <taxon>Pseudomonadota</taxon>
        <taxon>Betaproteobacteria</taxon>
        <taxon>Burkholderiales</taxon>
        <taxon>Sphaerotilaceae</taxon>
        <taxon>Roseateles</taxon>
    </lineage>
</organism>
<protein>
    <submittedName>
        <fullName evidence="1">Uncharacterized protein</fullName>
    </submittedName>
</protein>
<proteinExistence type="predicted"/>
<dbReference type="Proteomes" id="UP001180825">
    <property type="component" value="Unassembled WGS sequence"/>
</dbReference>
<comment type="caution">
    <text evidence="1">The sequence shown here is derived from an EMBL/GenBank/DDBJ whole genome shotgun (WGS) entry which is preliminary data.</text>
</comment>
<evidence type="ECO:0000313" key="2">
    <source>
        <dbReference type="Proteomes" id="UP001180825"/>
    </source>
</evidence>
<reference evidence="1 2" key="1">
    <citation type="submission" date="2023-07" db="EMBL/GenBank/DDBJ databases">
        <title>Sorghum-associated microbial communities from plants grown in Nebraska, USA.</title>
        <authorList>
            <person name="Schachtman D."/>
        </authorList>
    </citation>
    <scope>NUCLEOTIDE SEQUENCE [LARGE SCALE GENOMIC DNA]</scope>
    <source>
        <strain evidence="1 2">BE316</strain>
    </source>
</reference>
<gene>
    <name evidence="1" type="ORF">J2X21_002819</name>
</gene>
<keyword evidence="2" id="KW-1185">Reference proteome</keyword>
<accession>A0ABU2A921</accession>
<name>A0ABU2A921_9BURK</name>